<dbReference type="Proteomes" id="UP000598360">
    <property type="component" value="Unassembled WGS sequence"/>
</dbReference>
<dbReference type="RefSeq" id="WP_193926474.1">
    <property type="nucleotide sequence ID" value="NZ_JADEYC010000002.1"/>
</dbReference>
<dbReference type="EMBL" id="JADEYC010000002">
    <property type="protein sequence ID" value="MBE9373021.1"/>
    <property type="molecule type" value="Genomic_DNA"/>
</dbReference>
<keyword evidence="3" id="KW-1185">Reference proteome</keyword>
<comment type="caution">
    <text evidence="2">The sequence shown here is derived from an EMBL/GenBank/DDBJ whole genome shotgun (WGS) entry which is preliminary data.</text>
</comment>
<name>A0A929B692_9PSEU</name>
<organism evidence="2 3">
    <name type="scientific">Saccharopolyspora montiporae</name>
    <dbReference type="NCBI Taxonomy" id="2781240"/>
    <lineage>
        <taxon>Bacteria</taxon>
        <taxon>Bacillati</taxon>
        <taxon>Actinomycetota</taxon>
        <taxon>Actinomycetes</taxon>
        <taxon>Pseudonocardiales</taxon>
        <taxon>Pseudonocardiaceae</taxon>
        <taxon>Saccharopolyspora</taxon>
    </lineage>
</organism>
<evidence type="ECO:0000313" key="3">
    <source>
        <dbReference type="Proteomes" id="UP000598360"/>
    </source>
</evidence>
<feature type="region of interest" description="Disordered" evidence="1">
    <location>
        <begin position="31"/>
        <end position="61"/>
    </location>
</feature>
<proteinExistence type="predicted"/>
<sequence>MTTTPAPAAEPETPLRGELHINRAVLRKIAEHAADRHPDSARKPRRVAGIAAGGRGAEARLTGPDDALHIRLDVALRYPADAEAAAGGIREQVTEELRRLADCRVRRVDVAVSALVPQRRKPEVE</sequence>
<dbReference type="AlphaFoldDB" id="A0A929B692"/>
<feature type="compositionally biased region" description="Basic and acidic residues" evidence="1">
    <location>
        <begin position="31"/>
        <end position="42"/>
    </location>
</feature>
<evidence type="ECO:0000313" key="2">
    <source>
        <dbReference type="EMBL" id="MBE9373021.1"/>
    </source>
</evidence>
<gene>
    <name evidence="2" type="ORF">IQ251_01035</name>
</gene>
<protein>
    <submittedName>
        <fullName evidence="2">Asp23/Gls24 family envelope stress response protein</fullName>
    </submittedName>
</protein>
<reference evidence="2" key="1">
    <citation type="submission" date="2020-10" db="EMBL/GenBank/DDBJ databases">
        <title>Diversity and distribution of actinomycetes associated with coral in the coast of Hainan.</title>
        <authorList>
            <person name="Li F."/>
        </authorList>
    </citation>
    <scope>NUCLEOTIDE SEQUENCE</scope>
    <source>
        <strain evidence="2">HNM0983</strain>
    </source>
</reference>
<accession>A0A929B692</accession>
<evidence type="ECO:0000256" key="1">
    <source>
        <dbReference type="SAM" id="MobiDB-lite"/>
    </source>
</evidence>